<proteinExistence type="predicted"/>
<keyword evidence="2" id="KW-1185">Reference proteome</keyword>
<dbReference type="Proteomes" id="UP001589532">
    <property type="component" value="Unassembled WGS sequence"/>
</dbReference>
<comment type="caution">
    <text evidence="1">The sequence shown here is derived from an EMBL/GenBank/DDBJ whole genome shotgun (WGS) entry which is preliminary data.</text>
</comment>
<dbReference type="EMBL" id="JBHMBW010000038">
    <property type="protein sequence ID" value="MFB9628137.1"/>
    <property type="molecule type" value="Genomic_DNA"/>
</dbReference>
<evidence type="ECO:0000313" key="1">
    <source>
        <dbReference type="EMBL" id="MFB9628137.1"/>
    </source>
</evidence>
<accession>A0ABV5S8Z5</accession>
<gene>
    <name evidence="1" type="ORF">ACFFSA_34055</name>
</gene>
<protein>
    <submittedName>
        <fullName evidence="1">Uncharacterized protein</fullName>
    </submittedName>
</protein>
<organism evidence="1 2">
    <name type="scientific">Nonomuraea helvata</name>
    <dbReference type="NCBI Taxonomy" id="37484"/>
    <lineage>
        <taxon>Bacteria</taxon>
        <taxon>Bacillati</taxon>
        <taxon>Actinomycetota</taxon>
        <taxon>Actinomycetes</taxon>
        <taxon>Streptosporangiales</taxon>
        <taxon>Streptosporangiaceae</taxon>
        <taxon>Nonomuraea</taxon>
    </lineage>
</organism>
<reference evidence="1 2" key="1">
    <citation type="submission" date="2024-09" db="EMBL/GenBank/DDBJ databases">
        <authorList>
            <person name="Sun Q."/>
            <person name="Mori K."/>
        </authorList>
    </citation>
    <scope>NUCLEOTIDE SEQUENCE [LARGE SCALE GENOMIC DNA]</scope>
    <source>
        <strain evidence="1 2">JCM 3143</strain>
    </source>
</reference>
<evidence type="ECO:0000313" key="2">
    <source>
        <dbReference type="Proteomes" id="UP001589532"/>
    </source>
</evidence>
<sequence length="221" mass="23413">MAALLGIGFLYATPSPPAGPGTPVHQRVTVGAAAERAPARTAGAPLNAPGVSRAGYRSCKSSGFKGKACKGAAGLDRDLKAFLADCRKADVAGRGRKPCVTGADDVAKTYLNCRFTGKTDRQCESPAVYEACVYRGAGLLCKDAVPIYADCRGPDANGVVTKRRICVEGNIEYEYCRYAWGVTVSGDVCVPATAVYQACRRGSPVLECEARRDEYARTHHQ</sequence>
<dbReference type="RefSeq" id="WP_344990838.1">
    <property type="nucleotide sequence ID" value="NZ_BAAAXV010000005.1"/>
</dbReference>
<name>A0ABV5S8Z5_9ACTN</name>